<feature type="signal peptide" evidence="2">
    <location>
        <begin position="1"/>
        <end position="17"/>
    </location>
</feature>
<accession>A0A084GCX4</accession>
<feature type="chain" id="PRO_5001775708" evidence="2">
    <location>
        <begin position="18"/>
        <end position="346"/>
    </location>
</feature>
<sequence>MASKALTFALLSGISAALEVGGYGETSAVLNISVHTPAWQDAVARSNATGTVSLPGFNVSEPWPGASLDGWTIKLTGVDLSRLPADLEAEGKRRVIGEDVRIVAPGSLYVPSANASDGGRPVVDAHPDWLFCAWIWYLPASGNASISNNPDNKSATPDGSCAPWVNDACITGLEKAARLAYEIRPDEGPSWGVRHRCLGIEVPSACGSGYMQSLSVLRDRWGVPIQYLNGSTTFSDGWSLDGRDGPREEKQRWRTVTHSYRPILTLFGRFNEDPTAEVEPGFAKLSCLRAQEQGEVYDPEVDDIDSDKGGSSNGGGGKGGEDESDATSLSCKSVLVWLAIAAILTW</sequence>
<keyword evidence="4" id="KW-1185">Reference proteome</keyword>
<comment type="caution">
    <text evidence="3">The sequence shown here is derived from an EMBL/GenBank/DDBJ whole genome shotgun (WGS) entry which is preliminary data.</text>
</comment>
<reference evidence="3 4" key="1">
    <citation type="journal article" date="2014" name="Genome Announc.">
        <title>Draft genome sequence of the pathogenic fungus Scedosporium apiospermum.</title>
        <authorList>
            <person name="Vandeputte P."/>
            <person name="Ghamrawi S."/>
            <person name="Rechenmann M."/>
            <person name="Iltis A."/>
            <person name="Giraud S."/>
            <person name="Fleury M."/>
            <person name="Thornton C."/>
            <person name="Delhaes L."/>
            <person name="Meyer W."/>
            <person name="Papon N."/>
            <person name="Bouchara J.P."/>
        </authorList>
    </citation>
    <scope>NUCLEOTIDE SEQUENCE [LARGE SCALE GENOMIC DNA]</scope>
    <source>
        <strain evidence="3 4">IHEM 14462</strain>
    </source>
</reference>
<dbReference type="RefSeq" id="XP_016644985.1">
    <property type="nucleotide sequence ID" value="XM_016785609.1"/>
</dbReference>
<proteinExistence type="predicted"/>
<evidence type="ECO:0000256" key="1">
    <source>
        <dbReference type="SAM" id="MobiDB-lite"/>
    </source>
</evidence>
<dbReference type="VEuPathDB" id="FungiDB:SAPIO_CDS2640"/>
<evidence type="ECO:0000313" key="4">
    <source>
        <dbReference type="Proteomes" id="UP000028545"/>
    </source>
</evidence>
<dbReference type="Proteomes" id="UP000028545">
    <property type="component" value="Unassembled WGS sequence"/>
</dbReference>
<dbReference type="AlphaFoldDB" id="A0A084GCX4"/>
<dbReference type="KEGG" id="sapo:SAPIO_CDS2640"/>
<dbReference type="HOGENOM" id="CLU_787980_0_0_1"/>
<keyword evidence="2" id="KW-0732">Signal</keyword>
<dbReference type="OrthoDB" id="4526039at2759"/>
<organism evidence="3 4">
    <name type="scientific">Pseudallescheria apiosperma</name>
    <name type="common">Scedosporium apiospermum</name>
    <dbReference type="NCBI Taxonomy" id="563466"/>
    <lineage>
        <taxon>Eukaryota</taxon>
        <taxon>Fungi</taxon>
        <taxon>Dikarya</taxon>
        <taxon>Ascomycota</taxon>
        <taxon>Pezizomycotina</taxon>
        <taxon>Sordariomycetes</taxon>
        <taxon>Hypocreomycetidae</taxon>
        <taxon>Microascales</taxon>
        <taxon>Microascaceae</taxon>
        <taxon>Scedosporium</taxon>
    </lineage>
</organism>
<dbReference type="EMBL" id="JOWA01000086">
    <property type="protein sequence ID" value="KEZ45186.1"/>
    <property type="molecule type" value="Genomic_DNA"/>
</dbReference>
<evidence type="ECO:0000256" key="2">
    <source>
        <dbReference type="SAM" id="SignalP"/>
    </source>
</evidence>
<protein>
    <submittedName>
        <fullName evidence="3">Uncharacterized protein</fullName>
    </submittedName>
</protein>
<name>A0A084GCX4_PSEDA</name>
<feature type="region of interest" description="Disordered" evidence="1">
    <location>
        <begin position="298"/>
        <end position="326"/>
    </location>
</feature>
<gene>
    <name evidence="3" type="ORF">SAPIO_CDS2640</name>
</gene>
<evidence type="ECO:0000313" key="3">
    <source>
        <dbReference type="EMBL" id="KEZ45186.1"/>
    </source>
</evidence>
<dbReference type="GeneID" id="27721712"/>